<dbReference type="SUPFAM" id="SSF51905">
    <property type="entry name" value="FAD/NAD(P)-binding domain"/>
    <property type="match status" value="1"/>
</dbReference>
<keyword evidence="4" id="KW-0503">Monooxygenase</keyword>
<organism evidence="5 6">
    <name type="scientific">Salinomyces thailandicus</name>
    <dbReference type="NCBI Taxonomy" id="706561"/>
    <lineage>
        <taxon>Eukaryota</taxon>
        <taxon>Fungi</taxon>
        <taxon>Dikarya</taxon>
        <taxon>Ascomycota</taxon>
        <taxon>Pezizomycotina</taxon>
        <taxon>Dothideomycetes</taxon>
        <taxon>Dothideomycetidae</taxon>
        <taxon>Mycosphaerellales</taxon>
        <taxon>Teratosphaeriaceae</taxon>
        <taxon>Salinomyces</taxon>
    </lineage>
</organism>
<evidence type="ECO:0000313" key="6">
    <source>
        <dbReference type="Proteomes" id="UP000308549"/>
    </source>
</evidence>
<dbReference type="PRINTS" id="PR00420">
    <property type="entry name" value="RNGMNOXGNASE"/>
</dbReference>
<protein>
    <submittedName>
        <fullName evidence="5">Uncharacterized protein</fullName>
    </submittedName>
</protein>
<comment type="cofactor">
    <cofactor evidence="1">
        <name>FAD</name>
        <dbReference type="ChEBI" id="CHEBI:57692"/>
    </cofactor>
</comment>
<dbReference type="GO" id="GO:0004497">
    <property type="term" value="F:monooxygenase activity"/>
    <property type="evidence" value="ECO:0007669"/>
    <property type="project" value="UniProtKB-KW"/>
</dbReference>
<dbReference type="EMBL" id="NAJL01000091">
    <property type="protein sequence ID" value="TKA21956.1"/>
    <property type="molecule type" value="Genomic_DNA"/>
</dbReference>
<evidence type="ECO:0000256" key="4">
    <source>
        <dbReference type="ARBA" id="ARBA00023033"/>
    </source>
</evidence>
<reference evidence="5 6" key="1">
    <citation type="submission" date="2017-03" db="EMBL/GenBank/DDBJ databases">
        <title>Genomes of endolithic fungi from Antarctica.</title>
        <authorList>
            <person name="Coleine C."/>
            <person name="Masonjones S."/>
            <person name="Stajich J.E."/>
        </authorList>
    </citation>
    <scope>NUCLEOTIDE SEQUENCE [LARGE SCALE GENOMIC DNA]</scope>
    <source>
        <strain evidence="5 6">CCFEE 6315</strain>
    </source>
</reference>
<dbReference type="PANTHER" id="PTHR13789:SF315">
    <property type="entry name" value="FAD-DEPENDENT MONOOXYGENASE MDPD"/>
    <property type="match status" value="1"/>
</dbReference>
<dbReference type="Gene3D" id="3.50.50.60">
    <property type="entry name" value="FAD/NAD(P)-binding domain"/>
    <property type="match status" value="1"/>
</dbReference>
<sequence length="375" mass="40882">MAADSFASDIATHETPKIDTADNVKCASSSGISVLVIGAGVGGLMAALECHRKGHHVRVFERSATASAGGDMFTIGLNGRRIIDHYPAMKRELDQISIHDGWMRHRKFTGDDIGEPVPMSKMVPAGAGNAIDRQPMMIQLRPLFHAMLYHQLERFGIQVTYNKKVVRYYEDPLRCLGGIESEDGKTAEADLVLAADGLNSKSHDIVLGGQERGRPSGRSIFRAAWPLETAMADPVVKEYFGLKEGRDPNMQAWMGPNTHAMALSYVDKSGGNGLMCWRLTCTEPSVKQGDTKQDWSRTVSNAEVLAAMDKAAPPQPCEPMKALVRSIPDDTIVYWPLLWRDPNPCVHSKGCRVVQIGDAAHSLLPNSGFGASMAI</sequence>
<keyword evidence="6" id="KW-1185">Reference proteome</keyword>
<dbReference type="AlphaFoldDB" id="A0A4U0TJM1"/>
<accession>A0A4U0TJM1</accession>
<evidence type="ECO:0000256" key="1">
    <source>
        <dbReference type="ARBA" id="ARBA00001974"/>
    </source>
</evidence>
<name>A0A4U0TJM1_9PEZI</name>
<dbReference type="InterPro" id="IPR036188">
    <property type="entry name" value="FAD/NAD-bd_sf"/>
</dbReference>
<evidence type="ECO:0000256" key="2">
    <source>
        <dbReference type="ARBA" id="ARBA00007992"/>
    </source>
</evidence>
<dbReference type="Pfam" id="PF13450">
    <property type="entry name" value="NAD_binding_8"/>
    <property type="match status" value="1"/>
</dbReference>
<proteinExistence type="inferred from homology"/>
<dbReference type="Proteomes" id="UP000308549">
    <property type="component" value="Unassembled WGS sequence"/>
</dbReference>
<dbReference type="OrthoDB" id="16820at2759"/>
<dbReference type="InterPro" id="IPR050493">
    <property type="entry name" value="FAD-dep_Monooxygenase_BioMet"/>
</dbReference>
<evidence type="ECO:0000256" key="3">
    <source>
        <dbReference type="ARBA" id="ARBA00023002"/>
    </source>
</evidence>
<dbReference type="SUPFAM" id="SSF54373">
    <property type="entry name" value="FAD-linked reductases, C-terminal domain"/>
    <property type="match status" value="1"/>
</dbReference>
<comment type="caution">
    <text evidence="5">The sequence shown here is derived from an EMBL/GenBank/DDBJ whole genome shotgun (WGS) entry which is preliminary data.</text>
</comment>
<evidence type="ECO:0000313" key="5">
    <source>
        <dbReference type="EMBL" id="TKA21956.1"/>
    </source>
</evidence>
<keyword evidence="3" id="KW-0560">Oxidoreductase</keyword>
<gene>
    <name evidence="5" type="ORF">B0A50_08652</name>
</gene>
<comment type="similarity">
    <text evidence="2">Belongs to the paxM FAD-dependent monooxygenase family.</text>
</comment>
<dbReference type="PANTHER" id="PTHR13789">
    <property type="entry name" value="MONOOXYGENASE"/>
    <property type="match status" value="1"/>
</dbReference>